<dbReference type="Gene3D" id="3.40.50.11240">
    <property type="entry name" value="Ethanolamine ammonia-lyase light chain (EutC)"/>
    <property type="match status" value="1"/>
</dbReference>
<sequence length="257" mass="28303">MEEEHIQHFSEQAGDSWAALRKFTAARIALGRTGISEPLAHSLQFKLAHAYARDAVFSEINIDELTRDINNQFDIPVYSLQSQAGNRQEYLQRPDLGRKLSLQSVENLKKNVGNAPDIAIILADGLSATAINQHALPVLQLLVPNLRQLNCSLAPITLVEQGRVAISDEIGYLFKTKLALILIGERPGLSSPDSLGAYFTYNPQPGLTDESRNCLSNIRPAGLTYQEAANKLTYLLQEALRLKLSGVLLKDTTNLLS</sequence>
<evidence type="ECO:0000313" key="6">
    <source>
        <dbReference type="EMBL" id="QNF35283.1"/>
    </source>
</evidence>
<comment type="catalytic activity">
    <reaction evidence="5">
        <text>ethanolamine = acetaldehyde + NH4(+)</text>
        <dbReference type="Rhea" id="RHEA:15313"/>
        <dbReference type="ChEBI" id="CHEBI:15343"/>
        <dbReference type="ChEBI" id="CHEBI:28938"/>
        <dbReference type="ChEBI" id="CHEBI:57603"/>
        <dbReference type="EC" id="4.3.1.7"/>
    </reaction>
</comment>
<dbReference type="Proteomes" id="UP000515237">
    <property type="component" value="Chromosome"/>
</dbReference>
<feature type="binding site" evidence="5">
    <location>
        <position position="164"/>
    </location>
    <ligand>
        <name>adenosylcob(III)alamin</name>
        <dbReference type="ChEBI" id="CHEBI:18408"/>
    </ligand>
</feature>
<dbReference type="GO" id="GO:0006520">
    <property type="term" value="P:amino acid metabolic process"/>
    <property type="evidence" value="ECO:0007669"/>
    <property type="project" value="InterPro"/>
</dbReference>
<comment type="similarity">
    <text evidence="5">Belongs to the EutC family.</text>
</comment>
<keyword evidence="7" id="KW-1185">Reference proteome</keyword>
<evidence type="ECO:0000313" key="7">
    <source>
        <dbReference type="Proteomes" id="UP000515237"/>
    </source>
</evidence>
<dbReference type="RefSeq" id="WP_185271774.1">
    <property type="nucleotide sequence ID" value="NZ_CP055156.1"/>
</dbReference>
<dbReference type="GO" id="GO:0046336">
    <property type="term" value="P:ethanolamine catabolic process"/>
    <property type="evidence" value="ECO:0007669"/>
    <property type="project" value="UniProtKB-UniRule"/>
</dbReference>
<dbReference type="NCBIfam" id="NF003971">
    <property type="entry name" value="PRK05465.1"/>
    <property type="match status" value="1"/>
</dbReference>
<reference evidence="6 7" key="1">
    <citation type="journal article" date="2018" name="Int. J. Syst. Evol. Microbiol.">
        <title>Adhaeribacter swui sp. nov., isolated from wet mud.</title>
        <authorList>
            <person name="Kim D.U."/>
            <person name="Kim K.W."/>
            <person name="Kang M.S."/>
            <person name="Kim J.Y."/>
            <person name="Jang J.H."/>
            <person name="Kim M.K."/>
        </authorList>
    </citation>
    <scope>NUCLEOTIDE SEQUENCE [LARGE SCALE GENOMIC DNA]</scope>
    <source>
        <strain evidence="6 7">KCTC 52873</strain>
    </source>
</reference>
<comment type="subcellular location">
    <subcellularLocation>
        <location evidence="5">Bacterial microcompartment</location>
    </subcellularLocation>
</comment>
<dbReference type="GO" id="GO:0031419">
    <property type="term" value="F:cobalamin binding"/>
    <property type="evidence" value="ECO:0007669"/>
    <property type="project" value="UniProtKB-UniRule"/>
</dbReference>
<keyword evidence="4 5" id="KW-1283">Bacterial microcompartment</keyword>
<dbReference type="PIRSF" id="PIRSF018982">
    <property type="entry name" value="EutC"/>
    <property type="match status" value="1"/>
</dbReference>
<comment type="subunit">
    <text evidence="5">The basic unit is a heterodimer which dimerizes to form tetramers. The heterotetramers trimerize; 6 large subunits form a core ring with 6 small subunits projecting outwards.</text>
</comment>
<feature type="binding site" evidence="5">
    <location>
        <position position="214"/>
    </location>
    <ligand>
        <name>adenosylcob(III)alamin</name>
        <dbReference type="ChEBI" id="CHEBI:18408"/>
    </ligand>
</feature>
<dbReference type="InterPro" id="IPR042255">
    <property type="entry name" value="EutC_N"/>
</dbReference>
<dbReference type="PANTHER" id="PTHR39330">
    <property type="entry name" value="ETHANOLAMINE AMMONIA-LYASE LIGHT CHAIN"/>
    <property type="match status" value="1"/>
</dbReference>
<comment type="function">
    <text evidence="5">Catalyzes the deamination of various vicinal amino-alcohols to oxo compounds. Allows this organism to utilize ethanolamine as the sole source of nitrogen and carbon in the presence of external vitamin B12.</text>
</comment>
<protein>
    <recommendedName>
        <fullName evidence="5">Ethanolamine ammonia-lyase small subunit</fullName>
        <shortName evidence="5">EAL small subunit</shortName>
        <ecNumber evidence="5">4.3.1.7</ecNumber>
    </recommendedName>
</protein>
<keyword evidence="3 5" id="KW-0170">Cobalt</keyword>
<dbReference type="KEGG" id="aswu:HUW51_22125"/>
<keyword evidence="2 5" id="KW-0456">Lyase</keyword>
<feature type="binding site" evidence="5">
    <location>
        <position position="185"/>
    </location>
    <ligand>
        <name>adenosylcob(III)alamin</name>
        <dbReference type="ChEBI" id="CHEBI:18408"/>
    </ligand>
</feature>
<evidence type="ECO:0000256" key="2">
    <source>
        <dbReference type="ARBA" id="ARBA00023239"/>
    </source>
</evidence>
<gene>
    <name evidence="5 6" type="primary">eutC</name>
    <name evidence="6" type="ORF">HUW51_22125</name>
</gene>
<proteinExistence type="inferred from homology"/>
<name>A0A7G7GDP9_9BACT</name>
<comment type="cofactor">
    <cofactor evidence="5">
        <name>adenosylcob(III)alamin</name>
        <dbReference type="ChEBI" id="CHEBI:18408"/>
    </cofactor>
    <text evidence="5">Binds between the large and small subunits.</text>
</comment>
<dbReference type="AlphaFoldDB" id="A0A7G7GDP9"/>
<dbReference type="GO" id="GO:0009350">
    <property type="term" value="C:ethanolamine ammonia-lyase complex"/>
    <property type="evidence" value="ECO:0007669"/>
    <property type="project" value="UniProtKB-UniRule"/>
</dbReference>
<accession>A0A7G7GDP9</accession>
<organism evidence="6 7">
    <name type="scientific">Adhaeribacter swui</name>
    <dbReference type="NCBI Taxonomy" id="2086471"/>
    <lineage>
        <taxon>Bacteria</taxon>
        <taxon>Pseudomonadati</taxon>
        <taxon>Bacteroidota</taxon>
        <taxon>Cytophagia</taxon>
        <taxon>Cytophagales</taxon>
        <taxon>Hymenobacteraceae</taxon>
        <taxon>Adhaeribacter</taxon>
    </lineage>
</organism>
<dbReference type="InterPro" id="IPR042251">
    <property type="entry name" value="EutC_C"/>
</dbReference>
<dbReference type="UniPathway" id="UPA00560"/>
<evidence type="ECO:0000256" key="4">
    <source>
        <dbReference type="ARBA" id="ARBA00024446"/>
    </source>
</evidence>
<dbReference type="Gene3D" id="1.10.30.40">
    <property type="entry name" value="Ethanolamine ammonia-lyase light chain (EutC), N-terminal domain"/>
    <property type="match status" value="1"/>
</dbReference>
<evidence type="ECO:0000256" key="1">
    <source>
        <dbReference type="ARBA" id="ARBA00022628"/>
    </source>
</evidence>
<comment type="pathway">
    <text evidence="5">Amine and polyamine degradation; ethanolamine degradation.</text>
</comment>
<dbReference type="InterPro" id="IPR009246">
    <property type="entry name" value="EutC"/>
</dbReference>
<dbReference type="GO" id="GO:0008851">
    <property type="term" value="F:ethanolamine ammonia-lyase activity"/>
    <property type="evidence" value="ECO:0007669"/>
    <property type="project" value="UniProtKB-UniRule"/>
</dbReference>
<dbReference type="EC" id="4.3.1.7" evidence="5"/>
<evidence type="ECO:0000256" key="3">
    <source>
        <dbReference type="ARBA" id="ARBA00023285"/>
    </source>
</evidence>
<keyword evidence="1 5" id="KW-0846">Cobalamin</keyword>
<dbReference type="GO" id="GO:0031471">
    <property type="term" value="C:ethanolamine degradation polyhedral organelle"/>
    <property type="evidence" value="ECO:0007669"/>
    <property type="project" value="UniProtKB-UniRule"/>
</dbReference>
<dbReference type="Pfam" id="PF05985">
    <property type="entry name" value="EutC"/>
    <property type="match status" value="1"/>
</dbReference>
<dbReference type="HAMAP" id="MF_00601">
    <property type="entry name" value="EutC"/>
    <property type="match status" value="1"/>
</dbReference>
<dbReference type="EMBL" id="CP055156">
    <property type="protein sequence ID" value="QNF35283.1"/>
    <property type="molecule type" value="Genomic_DNA"/>
</dbReference>
<dbReference type="PANTHER" id="PTHR39330:SF1">
    <property type="entry name" value="ETHANOLAMINE AMMONIA-LYASE SMALL SUBUNIT"/>
    <property type="match status" value="1"/>
</dbReference>
<evidence type="ECO:0000256" key="5">
    <source>
        <dbReference type="HAMAP-Rule" id="MF_00601"/>
    </source>
</evidence>